<keyword evidence="8 10" id="KW-1015">Disulfide bond</keyword>
<dbReference type="PROSITE" id="PS50026">
    <property type="entry name" value="EGF_3"/>
    <property type="match status" value="2"/>
</dbReference>
<dbReference type="GO" id="GO:0016020">
    <property type="term" value="C:membrane"/>
    <property type="evidence" value="ECO:0007669"/>
    <property type="project" value="UniProtKB-SubCell"/>
</dbReference>
<dbReference type="InParanoid" id="K1QB90"/>
<evidence type="ECO:0000256" key="2">
    <source>
        <dbReference type="ARBA" id="ARBA00004613"/>
    </source>
</evidence>
<protein>
    <submittedName>
        <fullName evidence="12">Neurogenic locus notch-like protein 2</fullName>
    </submittedName>
</protein>
<keyword evidence="3" id="KW-0964">Secreted</keyword>
<feature type="domain" description="EGF-like" evidence="11">
    <location>
        <begin position="107"/>
        <end position="143"/>
    </location>
</feature>
<evidence type="ECO:0000313" key="12">
    <source>
        <dbReference type="EMBL" id="EKC34032.1"/>
    </source>
</evidence>
<feature type="disulfide bond" evidence="10">
    <location>
        <begin position="154"/>
        <end position="171"/>
    </location>
</feature>
<dbReference type="Pfam" id="PF13330">
    <property type="entry name" value="Mucin2_WxxW"/>
    <property type="match status" value="1"/>
</dbReference>
<evidence type="ECO:0000256" key="8">
    <source>
        <dbReference type="ARBA" id="ARBA00023157"/>
    </source>
</evidence>
<dbReference type="SMART" id="SM00181">
    <property type="entry name" value="EGF"/>
    <property type="match status" value="2"/>
</dbReference>
<dbReference type="Gene3D" id="2.10.25.10">
    <property type="entry name" value="Laminin"/>
    <property type="match status" value="2"/>
</dbReference>
<proteinExistence type="predicted"/>
<dbReference type="AlphaFoldDB" id="K1QB90"/>
<dbReference type="Pfam" id="PF00008">
    <property type="entry name" value="EGF"/>
    <property type="match status" value="2"/>
</dbReference>
<evidence type="ECO:0000259" key="11">
    <source>
        <dbReference type="PROSITE" id="PS50026"/>
    </source>
</evidence>
<dbReference type="SUPFAM" id="SSF57196">
    <property type="entry name" value="EGF/Laminin"/>
    <property type="match status" value="2"/>
</dbReference>
<dbReference type="PROSITE" id="PS00022">
    <property type="entry name" value="EGF_1"/>
    <property type="match status" value="2"/>
</dbReference>
<name>K1QB90_MAGGI</name>
<feature type="domain" description="EGF-like" evidence="11">
    <location>
        <begin position="145"/>
        <end position="183"/>
    </location>
</feature>
<keyword evidence="6" id="KW-0677">Repeat</keyword>
<dbReference type="GO" id="GO:0005576">
    <property type="term" value="C:extracellular region"/>
    <property type="evidence" value="ECO:0007669"/>
    <property type="project" value="UniProtKB-SubCell"/>
</dbReference>
<evidence type="ECO:0000256" key="10">
    <source>
        <dbReference type="PROSITE-ProRule" id="PRU00076"/>
    </source>
</evidence>
<keyword evidence="5" id="KW-0732">Signal</keyword>
<accession>K1QB90</accession>
<dbReference type="SMART" id="SM00179">
    <property type="entry name" value="EGF_CA"/>
    <property type="match status" value="2"/>
</dbReference>
<dbReference type="FunFam" id="2.10.25.10:FF:000309">
    <property type="entry name" value="Uncharacterized protein, isoform A"/>
    <property type="match status" value="1"/>
</dbReference>
<evidence type="ECO:0000256" key="9">
    <source>
        <dbReference type="ARBA" id="ARBA00023180"/>
    </source>
</evidence>
<sequence>MAHYTLDYDYWSPWYDQGPPNGGSEAEKRVQLFTYGVNVCNGTEPINAECRVVGFKAPSSGTGDTFSLPCGVDGIECTDQVNNPCEDYEVRYKCAVYKGFQSNTCNLKNHCLSNPCMNGGVCSHRFNDFVCICPNGYTGKLCQHDVDSCQINPCLQGGTCIDRPGSQGYECQCPAGYGGYICQSNINECSPNPCDPVGRLQCRDAVNDYVHVNIELYVGLTPEEAKLVGNVHNRATSSKSILFQDLVRQARSIYIRDETGDKWKDTATVVLSHIQQKKCSKDSLWVVFSVAAYDTEAYTEAERIFNLWESVEVPQHLFKALMGMEEEVRCQYLRRVEVRPDLKKITNNLKTEKKKTILKQVFLEKTQCSTWEEAEETYEPYVHMVDDYLDFNINRRCVPTEFVKFCDAAKEHRAMESVDISVDINLTSRTHQDLINHNSIKSLVTSTKRKLEDRVRQILKKIKPDD</sequence>
<dbReference type="InterPro" id="IPR053119">
    <property type="entry name" value="Cubilin_domain"/>
</dbReference>
<dbReference type="HOGENOM" id="CLU_586971_0_0_1"/>
<reference evidence="12" key="1">
    <citation type="journal article" date="2012" name="Nature">
        <title>The oyster genome reveals stress adaptation and complexity of shell formation.</title>
        <authorList>
            <person name="Zhang G."/>
            <person name="Fang X."/>
            <person name="Guo X."/>
            <person name="Li L."/>
            <person name="Luo R."/>
            <person name="Xu F."/>
            <person name="Yang P."/>
            <person name="Zhang L."/>
            <person name="Wang X."/>
            <person name="Qi H."/>
            <person name="Xiong Z."/>
            <person name="Que H."/>
            <person name="Xie Y."/>
            <person name="Holland P.W."/>
            <person name="Paps J."/>
            <person name="Zhu Y."/>
            <person name="Wu F."/>
            <person name="Chen Y."/>
            <person name="Wang J."/>
            <person name="Peng C."/>
            <person name="Meng J."/>
            <person name="Yang L."/>
            <person name="Liu J."/>
            <person name="Wen B."/>
            <person name="Zhang N."/>
            <person name="Huang Z."/>
            <person name="Zhu Q."/>
            <person name="Feng Y."/>
            <person name="Mount A."/>
            <person name="Hedgecock D."/>
            <person name="Xu Z."/>
            <person name="Liu Y."/>
            <person name="Domazet-Loso T."/>
            <person name="Du Y."/>
            <person name="Sun X."/>
            <person name="Zhang S."/>
            <person name="Liu B."/>
            <person name="Cheng P."/>
            <person name="Jiang X."/>
            <person name="Li J."/>
            <person name="Fan D."/>
            <person name="Wang W."/>
            <person name="Fu W."/>
            <person name="Wang T."/>
            <person name="Wang B."/>
            <person name="Zhang J."/>
            <person name="Peng Z."/>
            <person name="Li Y."/>
            <person name="Li N."/>
            <person name="Wang J."/>
            <person name="Chen M."/>
            <person name="He Y."/>
            <person name="Tan F."/>
            <person name="Song X."/>
            <person name="Zheng Q."/>
            <person name="Huang R."/>
            <person name="Yang H."/>
            <person name="Du X."/>
            <person name="Chen L."/>
            <person name="Yang M."/>
            <person name="Gaffney P.M."/>
            <person name="Wang S."/>
            <person name="Luo L."/>
            <person name="She Z."/>
            <person name="Ming Y."/>
            <person name="Huang W."/>
            <person name="Zhang S."/>
            <person name="Huang B."/>
            <person name="Zhang Y."/>
            <person name="Qu T."/>
            <person name="Ni P."/>
            <person name="Miao G."/>
            <person name="Wang J."/>
            <person name="Wang Q."/>
            <person name="Steinberg C.E."/>
            <person name="Wang H."/>
            <person name="Li N."/>
            <person name="Qian L."/>
            <person name="Zhang G."/>
            <person name="Li Y."/>
            <person name="Yang H."/>
            <person name="Liu X."/>
            <person name="Wang J."/>
            <person name="Yin Y."/>
            <person name="Wang J."/>
        </authorList>
    </citation>
    <scope>NUCLEOTIDE SEQUENCE [LARGE SCALE GENOMIC DNA]</scope>
    <source>
        <strain evidence="12">05x7-T-G4-1.051#20</strain>
    </source>
</reference>
<evidence type="ECO:0000256" key="3">
    <source>
        <dbReference type="ARBA" id="ARBA00022525"/>
    </source>
</evidence>
<evidence type="ECO:0000256" key="4">
    <source>
        <dbReference type="ARBA" id="ARBA00022536"/>
    </source>
</evidence>
<evidence type="ECO:0000256" key="6">
    <source>
        <dbReference type="ARBA" id="ARBA00022737"/>
    </source>
</evidence>
<dbReference type="FunFam" id="2.10.25.10:FF:000012">
    <property type="entry name" value="Delta-like protein"/>
    <property type="match status" value="1"/>
</dbReference>
<dbReference type="PANTHER" id="PTHR47761">
    <property type="entry name" value="C-TYPE LECTIN-RELATED"/>
    <property type="match status" value="1"/>
</dbReference>
<gene>
    <name evidence="12" type="ORF">CGI_10021450</name>
</gene>
<feature type="disulfide bond" evidence="10">
    <location>
        <begin position="133"/>
        <end position="142"/>
    </location>
</feature>
<dbReference type="GO" id="GO:0005509">
    <property type="term" value="F:calcium ion binding"/>
    <property type="evidence" value="ECO:0007669"/>
    <property type="project" value="InterPro"/>
</dbReference>
<keyword evidence="4 10" id="KW-0245">EGF-like domain</keyword>
<keyword evidence="7" id="KW-0472">Membrane</keyword>
<evidence type="ECO:0000256" key="1">
    <source>
        <dbReference type="ARBA" id="ARBA00004370"/>
    </source>
</evidence>
<comment type="caution">
    <text evidence="10">Lacks conserved residue(s) required for the propagation of feature annotation.</text>
</comment>
<keyword evidence="9" id="KW-0325">Glycoprotein</keyword>
<feature type="disulfide bond" evidence="10">
    <location>
        <begin position="173"/>
        <end position="182"/>
    </location>
</feature>
<organism evidence="12">
    <name type="scientific">Magallana gigas</name>
    <name type="common">Pacific oyster</name>
    <name type="synonym">Crassostrea gigas</name>
    <dbReference type="NCBI Taxonomy" id="29159"/>
    <lineage>
        <taxon>Eukaryota</taxon>
        <taxon>Metazoa</taxon>
        <taxon>Spiralia</taxon>
        <taxon>Lophotrochozoa</taxon>
        <taxon>Mollusca</taxon>
        <taxon>Bivalvia</taxon>
        <taxon>Autobranchia</taxon>
        <taxon>Pteriomorphia</taxon>
        <taxon>Ostreida</taxon>
        <taxon>Ostreoidea</taxon>
        <taxon>Ostreidae</taxon>
        <taxon>Magallana</taxon>
    </lineage>
</organism>
<dbReference type="PANTHER" id="PTHR47761:SF1">
    <property type="entry name" value="C-TYPE LECTIN-RELATED"/>
    <property type="match status" value="1"/>
</dbReference>
<dbReference type="EMBL" id="JH817296">
    <property type="protein sequence ID" value="EKC34032.1"/>
    <property type="molecule type" value="Genomic_DNA"/>
</dbReference>
<comment type="subcellular location">
    <subcellularLocation>
        <location evidence="1">Membrane</location>
    </subcellularLocation>
    <subcellularLocation>
        <location evidence="2">Secreted</location>
    </subcellularLocation>
</comment>
<dbReference type="InterPro" id="IPR025155">
    <property type="entry name" value="WxxW_domain"/>
</dbReference>
<dbReference type="InterPro" id="IPR000742">
    <property type="entry name" value="EGF"/>
</dbReference>
<dbReference type="CDD" id="cd00054">
    <property type="entry name" value="EGF_CA"/>
    <property type="match status" value="2"/>
</dbReference>
<dbReference type="PROSITE" id="PS01186">
    <property type="entry name" value="EGF_2"/>
    <property type="match status" value="2"/>
</dbReference>
<evidence type="ECO:0000256" key="5">
    <source>
        <dbReference type="ARBA" id="ARBA00022729"/>
    </source>
</evidence>
<evidence type="ECO:0000256" key="7">
    <source>
        <dbReference type="ARBA" id="ARBA00023136"/>
    </source>
</evidence>
<dbReference type="InterPro" id="IPR001881">
    <property type="entry name" value="EGF-like_Ca-bd_dom"/>
</dbReference>